<evidence type="ECO:0000256" key="1">
    <source>
        <dbReference type="SAM" id="MobiDB-lite"/>
    </source>
</evidence>
<dbReference type="GO" id="GO:0003777">
    <property type="term" value="F:microtubule motor activity"/>
    <property type="evidence" value="ECO:0007669"/>
    <property type="project" value="InterPro"/>
</dbReference>
<sequence>MRPAYCSLPPHPLQVAEGGRAREPLHLLEVPPRKRLPGPERDACGSRPAPEGAGAGAELGHSAGAAGWCRHCHTKLAELKRQAWKLVSGPATPLRPEASVVCPRVPMGQQPLHSLPLASRSVGSCGLSLPVAPLLAEPLRGVRVGGRAPPSLDVCQQHLCRPLALHPHIPDPASTCPSVLTGGFLCGHSPRGACQGRSPGAFAGQLSGHLLASLWSAPGRWPGLCCPAPWGRGLASPLVFAVPLPAAQPGGGAACPCTCLALCRPAGAQRRGGSLNTALGGGRVRGAQLRQGLSGLRDQGRSSGLAADTGWPSAASGLQAERRRAACGRASAGGHAAAQLGRPRVNEDPCLSALLLDKLPACRPEAERGCDACAARLSQLTREALRLLQVPAGREDQAVPHGPASGPDRRRAPAWPPGPSVQVSVAPAGLGGALSTVTIQAQQHPGSVWGAPRAGGLLPPSCLAAPSGTLGRCFRQESARGTVQPRRRLTPETGQCGPDRPYCGGRPAWGAGQPWTPTVARLGPPSRRLRAPPGLDLAAAWARGGAFPSQRGASRWQRAPPLGCLAGVLAAAPPGAWLRMTRHGLRAGSARAPSREQRAR</sequence>
<dbReference type="AlphaFoldDB" id="A0A8J6DNB3"/>
<feature type="region of interest" description="Disordered" evidence="1">
    <location>
        <begin position="391"/>
        <end position="419"/>
    </location>
</feature>
<evidence type="ECO:0000313" key="3">
    <source>
        <dbReference type="Proteomes" id="UP000700334"/>
    </source>
</evidence>
<feature type="region of interest" description="Disordered" evidence="1">
    <location>
        <begin position="31"/>
        <end position="58"/>
    </location>
</feature>
<protein>
    <submittedName>
        <fullName evidence="2">Kinesin-like protein KIF26A</fullName>
    </submittedName>
</protein>
<organism evidence="2 3">
    <name type="scientific">Galemys pyrenaicus</name>
    <name type="common">Iberian desman</name>
    <name type="synonym">Pyrenean desman</name>
    <dbReference type="NCBI Taxonomy" id="202257"/>
    <lineage>
        <taxon>Eukaryota</taxon>
        <taxon>Metazoa</taxon>
        <taxon>Chordata</taxon>
        <taxon>Craniata</taxon>
        <taxon>Vertebrata</taxon>
        <taxon>Euteleostomi</taxon>
        <taxon>Mammalia</taxon>
        <taxon>Eutheria</taxon>
        <taxon>Laurasiatheria</taxon>
        <taxon>Eulipotyphla</taxon>
        <taxon>Talpidae</taxon>
        <taxon>Galemys</taxon>
    </lineage>
</organism>
<dbReference type="Proteomes" id="UP000700334">
    <property type="component" value="Unassembled WGS sequence"/>
</dbReference>
<name>A0A8J6DNB3_GALPY</name>
<proteinExistence type="predicted"/>
<dbReference type="GO" id="GO:0007018">
    <property type="term" value="P:microtubule-based movement"/>
    <property type="evidence" value="ECO:0007669"/>
    <property type="project" value="InterPro"/>
</dbReference>
<dbReference type="EMBL" id="JAGFMF010011747">
    <property type="protein sequence ID" value="KAG8514461.1"/>
    <property type="molecule type" value="Genomic_DNA"/>
</dbReference>
<reference evidence="2" key="1">
    <citation type="journal article" date="2021" name="Evol. Appl.">
        <title>The genome of the Pyrenean desman and the effects of bottlenecks and inbreeding on the genomic landscape of an endangered species.</title>
        <authorList>
            <person name="Escoda L."/>
            <person name="Castresana J."/>
        </authorList>
    </citation>
    <scope>NUCLEOTIDE SEQUENCE</scope>
    <source>
        <strain evidence="2">IBE-C5619</strain>
    </source>
</reference>
<dbReference type="PANTHER" id="PTHR21608">
    <property type="entry name" value="KINESIN-LIKE PROTEIN CG14535"/>
    <property type="match status" value="1"/>
</dbReference>
<feature type="compositionally biased region" description="Low complexity" evidence="1">
    <location>
        <begin position="45"/>
        <end position="58"/>
    </location>
</feature>
<comment type="caution">
    <text evidence="2">The sequence shown here is derived from an EMBL/GenBank/DDBJ whole genome shotgun (WGS) entry which is preliminary data.</text>
</comment>
<feature type="region of interest" description="Disordered" evidence="1">
    <location>
        <begin position="295"/>
        <end position="315"/>
    </location>
</feature>
<gene>
    <name evidence="2" type="ORF">J0S82_003337</name>
</gene>
<accession>A0A8J6DNB3</accession>
<dbReference type="PANTHER" id="PTHR21608:SF6">
    <property type="entry name" value="KINESIN-LIKE PROTEIN KIF26A"/>
    <property type="match status" value="1"/>
</dbReference>
<dbReference type="OrthoDB" id="8862460at2759"/>
<evidence type="ECO:0000313" key="2">
    <source>
        <dbReference type="EMBL" id="KAG8514461.1"/>
    </source>
</evidence>
<keyword evidence="3" id="KW-1185">Reference proteome</keyword>
<dbReference type="InterPro" id="IPR027640">
    <property type="entry name" value="Kinesin-like_fam"/>
</dbReference>